<dbReference type="PANTHER" id="PTHR42784:SF1">
    <property type="entry name" value="PYRANOSE 2-OXIDASE"/>
    <property type="match status" value="1"/>
</dbReference>
<dbReference type="RefSeq" id="WP_280731461.1">
    <property type="nucleotide sequence ID" value="NZ_CP120367.1"/>
</dbReference>
<dbReference type="InterPro" id="IPR036188">
    <property type="entry name" value="FAD/NAD-bd_sf"/>
</dbReference>
<evidence type="ECO:0000256" key="5">
    <source>
        <dbReference type="ARBA" id="ARBA00023002"/>
    </source>
</evidence>
<evidence type="ECO:0000313" key="7">
    <source>
        <dbReference type="EMBL" id="WEX80742.1"/>
    </source>
</evidence>
<evidence type="ECO:0000256" key="1">
    <source>
        <dbReference type="ARBA" id="ARBA00001974"/>
    </source>
</evidence>
<dbReference type="InterPro" id="IPR007867">
    <property type="entry name" value="GMC_OxRtase_C"/>
</dbReference>
<evidence type="ECO:0000313" key="8">
    <source>
        <dbReference type="Proteomes" id="UP001235547"/>
    </source>
</evidence>
<dbReference type="Proteomes" id="UP001235547">
    <property type="component" value="Chromosome 2"/>
</dbReference>
<accession>A0ABY8CS56</accession>
<evidence type="ECO:0000259" key="6">
    <source>
        <dbReference type="Pfam" id="PF05199"/>
    </source>
</evidence>
<keyword evidence="4" id="KW-0274">FAD</keyword>
<dbReference type="Pfam" id="PF05199">
    <property type="entry name" value="GMC_oxred_C"/>
    <property type="match status" value="1"/>
</dbReference>
<sequence length="426" mass="47279">MRDYYAEAFTFLNCGDYVTHLDGNDIRGHDVQASTIERWSTRPALGPLYKAHLCASKRIAVLTEATVVGIDLDPAGLRTDCVKVYLHGRMREVRARSYVLAGGGLENGRLLLATQRNWPRKFGGPEGALGRFYQGHLTGYIAIVEFQNRQVEKSLSFQKDRGGTHFRRRLQISAGAQQENALLNSAFWLDGLSIADATHGSGAFSALYLPLAFSGVYRILSKGLAPKAKFDGQHYRGHLQNMRSDPALFQDIVRCTGNLIDSRLRGRRTVPNPKGRYVLRYHAEQTPIPESRVRLSESQSNSLLPALKVDYLVNDKDVASVLRSHQFLDRWLSENAIGKLHYLHDANRRDDAVFRQAFDGYHQIGLARMSASPRDGVVNTDCRLHDVTNLYVAGSAVFPTGGQANPTLPAVALALRLGTHLATVRG</sequence>
<keyword evidence="3" id="KW-0285">Flavoprotein</keyword>
<feature type="domain" description="Glucose-methanol-choline oxidoreductase C-terminal" evidence="6">
    <location>
        <begin position="288"/>
        <end position="414"/>
    </location>
</feature>
<dbReference type="SUPFAM" id="SSF51905">
    <property type="entry name" value="FAD/NAD(P)-binding domain"/>
    <property type="match status" value="1"/>
</dbReference>
<evidence type="ECO:0000256" key="2">
    <source>
        <dbReference type="ARBA" id="ARBA00010790"/>
    </source>
</evidence>
<protein>
    <submittedName>
        <fullName evidence="7">GMC family oxidoreductase</fullName>
    </submittedName>
</protein>
<dbReference type="InterPro" id="IPR051473">
    <property type="entry name" value="P2Ox-like"/>
</dbReference>
<dbReference type="Gene3D" id="3.50.50.60">
    <property type="entry name" value="FAD/NAD(P)-binding domain"/>
    <property type="match status" value="1"/>
</dbReference>
<comment type="cofactor">
    <cofactor evidence="1">
        <name>FAD</name>
        <dbReference type="ChEBI" id="CHEBI:57692"/>
    </cofactor>
</comment>
<organism evidence="7 8">
    <name type="scientific">Sinorhizobium numidicum</name>
    <dbReference type="NCBI Taxonomy" id="680248"/>
    <lineage>
        <taxon>Bacteria</taxon>
        <taxon>Pseudomonadati</taxon>
        <taxon>Pseudomonadota</taxon>
        <taxon>Alphaproteobacteria</taxon>
        <taxon>Hyphomicrobiales</taxon>
        <taxon>Rhizobiaceae</taxon>
        <taxon>Sinorhizobium/Ensifer group</taxon>
        <taxon>Sinorhizobium</taxon>
    </lineage>
</organism>
<proteinExistence type="inferred from homology"/>
<gene>
    <name evidence="7" type="ORF">PYH38_000021</name>
</gene>
<keyword evidence="5" id="KW-0560">Oxidoreductase</keyword>
<dbReference type="EMBL" id="CP120370">
    <property type="protein sequence ID" value="WEX80742.1"/>
    <property type="molecule type" value="Genomic_DNA"/>
</dbReference>
<evidence type="ECO:0000256" key="3">
    <source>
        <dbReference type="ARBA" id="ARBA00022630"/>
    </source>
</evidence>
<evidence type="ECO:0000256" key="4">
    <source>
        <dbReference type="ARBA" id="ARBA00022827"/>
    </source>
</evidence>
<dbReference type="PANTHER" id="PTHR42784">
    <property type="entry name" value="PYRANOSE 2-OXIDASE"/>
    <property type="match status" value="1"/>
</dbReference>
<reference evidence="7 8" key="1">
    <citation type="submission" date="2023-03" db="EMBL/GenBank/DDBJ databases">
        <authorList>
            <person name="Kaur S."/>
            <person name="Espinosa-Saiz D."/>
            <person name="Velazquez E."/>
            <person name="Menendez E."/>
            <person name="diCenzo G.C."/>
        </authorList>
    </citation>
    <scope>NUCLEOTIDE SEQUENCE [LARGE SCALE GENOMIC DNA]</scope>
    <source>
        <strain evidence="7 8">LMG 27395</strain>
    </source>
</reference>
<comment type="similarity">
    <text evidence="2">Belongs to the GMC oxidoreductase family.</text>
</comment>
<name>A0ABY8CS56_9HYPH</name>
<keyword evidence="8" id="KW-1185">Reference proteome</keyword>